<dbReference type="PANTHER" id="PTHR46696:SF1">
    <property type="entry name" value="CYTOCHROME P450 YJIB-RELATED"/>
    <property type="match status" value="1"/>
</dbReference>
<evidence type="ECO:0000313" key="2">
    <source>
        <dbReference type="EMBL" id="GHI43213.1"/>
    </source>
</evidence>
<reference evidence="2" key="1">
    <citation type="submission" date="2024-05" db="EMBL/GenBank/DDBJ databases">
        <title>Whole genome shotgun sequence of Streptomyces violascens NBRC 12920.</title>
        <authorList>
            <person name="Komaki H."/>
            <person name="Tamura T."/>
        </authorList>
    </citation>
    <scope>NUCLEOTIDE SEQUENCE</scope>
    <source>
        <strain evidence="2">NBRC 12920</strain>
    </source>
</reference>
<proteinExistence type="inferred from homology"/>
<dbReference type="InterPro" id="IPR001128">
    <property type="entry name" value="Cyt_P450"/>
</dbReference>
<gene>
    <name evidence="2" type="ORF">Sviol_76210</name>
</gene>
<sequence length="426" mass="46700">MTTIVSEQIAGQDAEAAEQVHALTSELVSDPVRGYTELRRQAPLVRVTLPDVETPVWLVTRYEDAKAALSDPRFIRDQGKVPGLETDGPSIAEQMIEAYGLPAEYRDYLGIMVLVDGEEHSRLRNLVTKSFTARRINALRPRIEQITRDLIKPLAAKKQAELLEDVGYPLASTVICALIGIDDEDVPQMQTWIRDYASGDIDLVIPALRNMVEHSKTLIAQRRQAPKDDLISGFFKSGEEDSQALSETEMVALILLLINTGITPPALFIASAVLALLDHPEQLARLRAEPSLLGRAVPELLRFTSPVPMGAPLYATEDLLFAGMPVKKGEAITSALLGANFDPAEFKAPEQLDITRELGRGVGHVAFGHSAHYCIGASLARLEAEIALDQLLIQNPGTTLGVAREDLEYFDLPGEGRHLRKLPVNL</sequence>
<keyword evidence="3" id="KW-1185">Reference proteome</keyword>
<dbReference type="Proteomes" id="UP001050808">
    <property type="component" value="Unassembled WGS sequence"/>
</dbReference>
<dbReference type="InterPro" id="IPR002397">
    <property type="entry name" value="Cyt_P450_B"/>
</dbReference>
<dbReference type="PANTHER" id="PTHR46696">
    <property type="entry name" value="P450, PUTATIVE (EUROFUNG)-RELATED"/>
    <property type="match status" value="1"/>
</dbReference>
<accession>A0ABQ3R0Z5</accession>
<dbReference type="InterPro" id="IPR036396">
    <property type="entry name" value="Cyt_P450_sf"/>
</dbReference>
<dbReference type="SUPFAM" id="SSF48264">
    <property type="entry name" value="Cytochrome P450"/>
    <property type="match status" value="1"/>
</dbReference>
<organism evidence="2 3">
    <name type="scientific">Streptomyces violascens</name>
    <dbReference type="NCBI Taxonomy" id="67381"/>
    <lineage>
        <taxon>Bacteria</taxon>
        <taxon>Bacillati</taxon>
        <taxon>Actinomycetota</taxon>
        <taxon>Actinomycetes</taxon>
        <taxon>Kitasatosporales</taxon>
        <taxon>Streptomycetaceae</taxon>
        <taxon>Streptomyces</taxon>
    </lineage>
</organism>
<comment type="similarity">
    <text evidence="1">Belongs to the cytochrome P450 family.</text>
</comment>
<evidence type="ECO:0000313" key="3">
    <source>
        <dbReference type="Proteomes" id="UP001050808"/>
    </source>
</evidence>
<comment type="caution">
    <text evidence="2">The sequence shown here is derived from an EMBL/GenBank/DDBJ whole genome shotgun (WGS) entry which is preliminary data.</text>
</comment>
<dbReference type="RefSeq" id="WP_189970510.1">
    <property type="nucleotide sequence ID" value="NZ_BMUA01000036.1"/>
</dbReference>
<name>A0ABQ3R0Z5_9ACTN</name>
<dbReference type="EMBL" id="BNDY01000018">
    <property type="protein sequence ID" value="GHI43213.1"/>
    <property type="molecule type" value="Genomic_DNA"/>
</dbReference>
<protein>
    <submittedName>
        <fullName evidence="2">Cytochrome P450</fullName>
    </submittedName>
</protein>
<dbReference type="Pfam" id="PF00067">
    <property type="entry name" value="p450"/>
    <property type="match status" value="1"/>
</dbReference>
<dbReference type="Gene3D" id="1.10.630.10">
    <property type="entry name" value="Cytochrome P450"/>
    <property type="match status" value="1"/>
</dbReference>
<dbReference type="PRINTS" id="PR00359">
    <property type="entry name" value="BP450"/>
</dbReference>
<evidence type="ECO:0000256" key="1">
    <source>
        <dbReference type="ARBA" id="ARBA00010617"/>
    </source>
</evidence>